<evidence type="ECO:0000256" key="1">
    <source>
        <dbReference type="SAM" id="MobiDB-lite"/>
    </source>
</evidence>
<dbReference type="EMBL" id="AP013066">
    <property type="protein sequence ID" value="BAN34811.1"/>
    <property type="molecule type" value="Genomic_DNA"/>
</dbReference>
<gene>
    <name evidence="2" type="ORF">SCD_n00971</name>
</gene>
<evidence type="ECO:0000313" key="3">
    <source>
        <dbReference type="Proteomes" id="UP000015559"/>
    </source>
</evidence>
<feature type="compositionally biased region" description="Gly residues" evidence="1">
    <location>
        <begin position="118"/>
        <end position="127"/>
    </location>
</feature>
<dbReference type="KEGG" id="sdr:SCD_n00971"/>
<dbReference type="STRING" id="1163617.SCD_n00971"/>
<organism evidence="2 3">
    <name type="scientific">Sulfuricella denitrificans (strain DSM 22764 / NBRC 105220 / skB26)</name>
    <dbReference type="NCBI Taxonomy" id="1163617"/>
    <lineage>
        <taxon>Bacteria</taxon>
        <taxon>Pseudomonadati</taxon>
        <taxon>Pseudomonadota</taxon>
        <taxon>Betaproteobacteria</taxon>
        <taxon>Nitrosomonadales</taxon>
        <taxon>Sulfuricellaceae</taxon>
        <taxon>Sulfuricella</taxon>
    </lineage>
</organism>
<protein>
    <submittedName>
        <fullName evidence="2">Uncharacterized protein</fullName>
    </submittedName>
</protein>
<accession>S6AFV6</accession>
<evidence type="ECO:0000313" key="2">
    <source>
        <dbReference type="EMBL" id="BAN34811.1"/>
    </source>
</evidence>
<proteinExistence type="predicted"/>
<dbReference type="AlphaFoldDB" id="S6AFV6"/>
<dbReference type="Proteomes" id="UP000015559">
    <property type="component" value="Chromosome"/>
</dbReference>
<keyword evidence="3" id="KW-1185">Reference proteome</keyword>
<reference evidence="2 3" key="1">
    <citation type="journal article" date="2012" name="Appl. Environ. Microbiol.">
        <title>Draft genome sequence of a psychrotolerant sulfur-oxidizing bacterium, Sulfuricella denitrificans skB26, and proteomic insights into cold adaptation.</title>
        <authorList>
            <person name="Watanabe T."/>
            <person name="Kojima H."/>
            <person name="Fukui M."/>
        </authorList>
    </citation>
    <scope>NUCLEOTIDE SEQUENCE [LARGE SCALE GENOMIC DNA]</scope>
    <source>
        <strain evidence="3">skB26</strain>
    </source>
</reference>
<feature type="region of interest" description="Disordered" evidence="1">
    <location>
        <begin position="118"/>
        <end position="138"/>
    </location>
</feature>
<sequence length="138" mass="14250">MAIRTAPGNGRAYRRMIRLGRSCPRSRRTVASIALGRRGDMGSRLGLGILRMKSAAVTTGAIPGRNGARHVGMHPAHANGDRRKRHAGSMARIAGSRGGNVGRWLAGGACSVMAGGTGTGSDQGMGISGRQPGRGFMT</sequence>
<name>S6AFV6_SULDS</name>
<dbReference type="HOGENOM" id="CLU_1854197_0_0_4"/>